<evidence type="ECO:0000313" key="2">
    <source>
        <dbReference type="EMBL" id="PIR04810.1"/>
    </source>
</evidence>
<name>A0A2H0N7D1_9BACT</name>
<organism evidence="2 3">
    <name type="scientific">Candidatus Liptonbacteria bacterium CG11_big_fil_rev_8_21_14_0_20_35_14</name>
    <dbReference type="NCBI Taxonomy" id="1974634"/>
    <lineage>
        <taxon>Bacteria</taxon>
        <taxon>Candidatus Liptoniibacteriota</taxon>
    </lineage>
</organism>
<dbReference type="SUPFAM" id="SSF50249">
    <property type="entry name" value="Nucleic acid-binding proteins"/>
    <property type="match status" value="1"/>
</dbReference>
<evidence type="ECO:0000313" key="3">
    <source>
        <dbReference type="Proteomes" id="UP000229893"/>
    </source>
</evidence>
<dbReference type="InterPro" id="IPR022572">
    <property type="entry name" value="DNA_rep/recomb_RecO_N"/>
</dbReference>
<dbReference type="Proteomes" id="UP000229893">
    <property type="component" value="Unassembled WGS sequence"/>
</dbReference>
<dbReference type="EMBL" id="PCWO01000034">
    <property type="protein sequence ID" value="PIR04810.1"/>
    <property type="molecule type" value="Genomic_DNA"/>
</dbReference>
<protein>
    <recommendedName>
        <fullName evidence="1">DNA replication/recombination mediator RecO N-terminal domain-containing protein</fullName>
    </recommendedName>
</protein>
<evidence type="ECO:0000259" key="1">
    <source>
        <dbReference type="Pfam" id="PF11967"/>
    </source>
</evidence>
<feature type="domain" description="DNA replication/recombination mediator RecO N-terminal" evidence="1">
    <location>
        <begin position="3"/>
        <end position="71"/>
    </location>
</feature>
<gene>
    <name evidence="2" type="ORF">COV57_02425</name>
</gene>
<dbReference type="Gene3D" id="2.40.50.140">
    <property type="entry name" value="Nucleic acid-binding proteins"/>
    <property type="match status" value="1"/>
</dbReference>
<sequence>MNMLEYYTKAIVLDREKRGEYNGLIHLLTADLGRVEARVTGINKITSKLSGHFQIGNLVLARLIEKNEIRLVDGLSMAKLNIMHELLLMVRKLAPLFNKDIDLFNILLGQKVDVRILLSYFGYDASGAICSLSGRKNPECFMLNSLDFVKKELLPSLKLGYDEVVCL</sequence>
<comment type="caution">
    <text evidence="2">The sequence shown here is derived from an EMBL/GenBank/DDBJ whole genome shotgun (WGS) entry which is preliminary data.</text>
</comment>
<accession>A0A2H0N7D1</accession>
<dbReference type="AlphaFoldDB" id="A0A2H0N7D1"/>
<proteinExistence type="predicted"/>
<dbReference type="Pfam" id="PF11967">
    <property type="entry name" value="RecO_N"/>
    <property type="match status" value="1"/>
</dbReference>
<dbReference type="InterPro" id="IPR012340">
    <property type="entry name" value="NA-bd_OB-fold"/>
</dbReference>
<reference evidence="2 3" key="1">
    <citation type="submission" date="2017-09" db="EMBL/GenBank/DDBJ databases">
        <title>Depth-based differentiation of microbial function through sediment-hosted aquifers and enrichment of novel symbionts in the deep terrestrial subsurface.</title>
        <authorList>
            <person name="Probst A.J."/>
            <person name="Ladd B."/>
            <person name="Jarett J.K."/>
            <person name="Geller-Mcgrath D.E."/>
            <person name="Sieber C.M."/>
            <person name="Emerson J.B."/>
            <person name="Anantharaman K."/>
            <person name="Thomas B.C."/>
            <person name="Malmstrom R."/>
            <person name="Stieglmeier M."/>
            <person name="Klingl A."/>
            <person name="Woyke T."/>
            <person name="Ryan C.M."/>
            <person name="Banfield J.F."/>
        </authorList>
    </citation>
    <scope>NUCLEOTIDE SEQUENCE [LARGE SCALE GENOMIC DNA]</scope>
    <source>
        <strain evidence="2">CG11_big_fil_rev_8_21_14_0_20_35_14</strain>
    </source>
</reference>